<organism evidence="1">
    <name type="scientific">marine metagenome</name>
    <dbReference type="NCBI Taxonomy" id="408172"/>
    <lineage>
        <taxon>unclassified sequences</taxon>
        <taxon>metagenomes</taxon>
        <taxon>ecological metagenomes</taxon>
    </lineage>
</organism>
<sequence>MIFGTKSLNAKENEIKIIPAKINNKKFITLIAIPI</sequence>
<dbReference type="EMBL" id="UINC01149279">
    <property type="protein sequence ID" value="SVD41654.1"/>
    <property type="molecule type" value="Genomic_DNA"/>
</dbReference>
<name>A0A382V594_9ZZZZ</name>
<reference evidence="1" key="1">
    <citation type="submission" date="2018-05" db="EMBL/GenBank/DDBJ databases">
        <authorList>
            <person name="Lanie J.A."/>
            <person name="Ng W.-L."/>
            <person name="Kazmierczak K.M."/>
            <person name="Andrzejewski T.M."/>
            <person name="Davidsen T.M."/>
            <person name="Wayne K.J."/>
            <person name="Tettelin H."/>
            <person name="Glass J.I."/>
            <person name="Rusch D."/>
            <person name="Podicherti R."/>
            <person name="Tsui H.-C.T."/>
            <person name="Winkler M.E."/>
        </authorList>
    </citation>
    <scope>NUCLEOTIDE SEQUENCE</scope>
</reference>
<protein>
    <submittedName>
        <fullName evidence="1">Uncharacterized protein</fullName>
    </submittedName>
</protein>
<dbReference type="AlphaFoldDB" id="A0A382V594"/>
<accession>A0A382V594</accession>
<evidence type="ECO:0000313" key="1">
    <source>
        <dbReference type="EMBL" id="SVD41654.1"/>
    </source>
</evidence>
<gene>
    <name evidence="1" type="ORF">METZ01_LOCUS394508</name>
</gene>
<proteinExistence type="predicted"/>